<organism evidence="2 3">
    <name type="scientific">Clydaea vesicula</name>
    <dbReference type="NCBI Taxonomy" id="447962"/>
    <lineage>
        <taxon>Eukaryota</taxon>
        <taxon>Fungi</taxon>
        <taxon>Fungi incertae sedis</taxon>
        <taxon>Chytridiomycota</taxon>
        <taxon>Chytridiomycota incertae sedis</taxon>
        <taxon>Chytridiomycetes</taxon>
        <taxon>Lobulomycetales</taxon>
        <taxon>Lobulomycetaceae</taxon>
        <taxon>Clydaea</taxon>
    </lineage>
</organism>
<protein>
    <submittedName>
        <fullName evidence="2">Uncharacterized protein</fullName>
    </submittedName>
</protein>
<keyword evidence="1" id="KW-0812">Transmembrane</keyword>
<gene>
    <name evidence="2" type="ORF">HK099_002241</name>
</gene>
<dbReference type="EMBL" id="JADGJW010001729">
    <property type="protein sequence ID" value="KAJ3201431.1"/>
    <property type="molecule type" value="Genomic_DNA"/>
</dbReference>
<feature type="transmembrane region" description="Helical" evidence="1">
    <location>
        <begin position="104"/>
        <end position="127"/>
    </location>
</feature>
<sequence length="174" mass="19456">AHIFMPWTTRIPMKVALWISTVMMMGVGFVFLGLVVFYPQLKATLAPGFKTIFQPYKFVTALIFALINLVTDIAMFKTFSNLENTLIKASGGKQKKDFRKYKRILVLNMALTVAEELIRILAIMGYFLIIDQYLGQVSLSITILNLTTLGVALNPDTEKDGKTLQATSSLQSKP</sequence>
<keyword evidence="1" id="KW-0472">Membrane</keyword>
<evidence type="ECO:0000313" key="2">
    <source>
        <dbReference type="EMBL" id="KAJ3201431.1"/>
    </source>
</evidence>
<keyword evidence="1" id="KW-1133">Transmembrane helix</keyword>
<evidence type="ECO:0000313" key="3">
    <source>
        <dbReference type="Proteomes" id="UP001211065"/>
    </source>
</evidence>
<evidence type="ECO:0000256" key="1">
    <source>
        <dbReference type="SAM" id="Phobius"/>
    </source>
</evidence>
<feature type="non-terminal residue" evidence="2">
    <location>
        <position position="174"/>
    </location>
</feature>
<feature type="transmembrane region" description="Helical" evidence="1">
    <location>
        <begin position="15"/>
        <end position="38"/>
    </location>
</feature>
<dbReference type="Proteomes" id="UP001211065">
    <property type="component" value="Unassembled WGS sequence"/>
</dbReference>
<accession>A0AAD5TTM6</accession>
<feature type="transmembrane region" description="Helical" evidence="1">
    <location>
        <begin position="58"/>
        <end position="76"/>
    </location>
</feature>
<dbReference type="AlphaFoldDB" id="A0AAD5TTM6"/>
<comment type="caution">
    <text evidence="2">The sequence shown here is derived from an EMBL/GenBank/DDBJ whole genome shotgun (WGS) entry which is preliminary data.</text>
</comment>
<reference evidence="2" key="1">
    <citation type="submission" date="2020-05" db="EMBL/GenBank/DDBJ databases">
        <title>Phylogenomic resolution of chytrid fungi.</title>
        <authorList>
            <person name="Stajich J.E."/>
            <person name="Amses K."/>
            <person name="Simmons R."/>
            <person name="Seto K."/>
            <person name="Myers J."/>
            <person name="Bonds A."/>
            <person name="Quandt C.A."/>
            <person name="Barry K."/>
            <person name="Liu P."/>
            <person name="Grigoriev I."/>
            <person name="Longcore J.E."/>
            <person name="James T.Y."/>
        </authorList>
    </citation>
    <scope>NUCLEOTIDE SEQUENCE</scope>
    <source>
        <strain evidence="2">JEL0476</strain>
    </source>
</reference>
<feature type="non-terminal residue" evidence="2">
    <location>
        <position position="1"/>
    </location>
</feature>
<keyword evidence="3" id="KW-1185">Reference proteome</keyword>
<name>A0AAD5TTM6_9FUNG</name>
<feature type="transmembrane region" description="Helical" evidence="1">
    <location>
        <begin position="133"/>
        <end position="153"/>
    </location>
</feature>
<proteinExistence type="predicted"/>